<protein>
    <submittedName>
        <fullName evidence="5">Phage prohead protease, HK97 family</fullName>
    </submittedName>
</protein>
<keyword evidence="1" id="KW-1188">Viral release from host cell</keyword>
<dbReference type="Proteomes" id="UP000199041">
    <property type="component" value="Unassembled WGS sequence"/>
</dbReference>
<keyword evidence="3" id="KW-0378">Hydrolase</keyword>
<dbReference type="STRING" id="551991.SAMN05192529_13118"/>
<evidence type="ECO:0000313" key="5">
    <source>
        <dbReference type="EMBL" id="SEA58985.1"/>
    </source>
</evidence>
<evidence type="ECO:0000256" key="1">
    <source>
        <dbReference type="ARBA" id="ARBA00022612"/>
    </source>
</evidence>
<dbReference type="OrthoDB" id="1254575at2"/>
<sequence length="230" mass="26124">MSQLIQTQLNKLEEKRKSIKSAPVDMDDKGNRVVVYYAHFGNVDRVKDIMTLGAATEDLKARGPKGEDVIWHTDNHNYDRPVTKPTELIEDEKGLRGVLTIWPNTVVGRDVYELYKSGLITHHSLGYYELENAERNGANEILKIYITHVSNVMDPANFLARTQEVSLKGMDIEEGTELNARLKQFIRDTIASDETIIKAMEAQKNIEKALEREKSVKSLASLIRNTNLKL</sequence>
<accession>A0A1H4CEX7</accession>
<dbReference type="AlphaFoldDB" id="A0A1H4CEX7"/>
<dbReference type="EMBL" id="FNQY01000031">
    <property type="protein sequence ID" value="SEA58985.1"/>
    <property type="molecule type" value="Genomic_DNA"/>
</dbReference>
<gene>
    <name evidence="5" type="ORF">SAMN05192529_13118</name>
</gene>
<name>A0A1H4CEX7_9BACT</name>
<evidence type="ECO:0000313" key="6">
    <source>
        <dbReference type="Proteomes" id="UP000199041"/>
    </source>
</evidence>
<evidence type="ECO:0000256" key="2">
    <source>
        <dbReference type="ARBA" id="ARBA00022670"/>
    </source>
</evidence>
<organism evidence="5 6">
    <name type="scientific">Arachidicoccus rhizosphaerae</name>
    <dbReference type="NCBI Taxonomy" id="551991"/>
    <lineage>
        <taxon>Bacteria</taxon>
        <taxon>Pseudomonadati</taxon>
        <taxon>Bacteroidota</taxon>
        <taxon>Chitinophagia</taxon>
        <taxon>Chitinophagales</taxon>
        <taxon>Chitinophagaceae</taxon>
        <taxon>Arachidicoccus</taxon>
    </lineage>
</organism>
<reference evidence="5 6" key="1">
    <citation type="submission" date="2016-10" db="EMBL/GenBank/DDBJ databases">
        <authorList>
            <person name="de Groot N.N."/>
        </authorList>
    </citation>
    <scope>NUCLEOTIDE SEQUENCE [LARGE SCALE GENOMIC DNA]</scope>
    <source>
        <strain evidence="5 6">Vu-144</strain>
    </source>
</reference>
<keyword evidence="6" id="KW-1185">Reference proteome</keyword>
<feature type="domain" description="Prohead serine protease" evidence="4">
    <location>
        <begin position="29"/>
        <end position="166"/>
    </location>
</feature>
<dbReference type="Pfam" id="PF04586">
    <property type="entry name" value="Peptidase_S78"/>
    <property type="match status" value="1"/>
</dbReference>
<dbReference type="RefSeq" id="WP_091401011.1">
    <property type="nucleotide sequence ID" value="NZ_FNQY01000031.1"/>
</dbReference>
<proteinExistence type="predicted"/>
<evidence type="ECO:0000256" key="3">
    <source>
        <dbReference type="ARBA" id="ARBA00022801"/>
    </source>
</evidence>
<keyword evidence="2 5" id="KW-0645">Protease</keyword>
<dbReference type="GO" id="GO:0006508">
    <property type="term" value="P:proteolysis"/>
    <property type="evidence" value="ECO:0007669"/>
    <property type="project" value="UniProtKB-KW"/>
</dbReference>
<evidence type="ECO:0000259" key="4">
    <source>
        <dbReference type="Pfam" id="PF04586"/>
    </source>
</evidence>
<dbReference type="GO" id="GO:0008233">
    <property type="term" value="F:peptidase activity"/>
    <property type="evidence" value="ECO:0007669"/>
    <property type="project" value="UniProtKB-KW"/>
</dbReference>
<dbReference type="InterPro" id="IPR054613">
    <property type="entry name" value="Peptidase_S78_dom"/>
</dbReference>